<name>Q140I5_PARXL</name>
<evidence type="ECO:0000313" key="3">
    <source>
        <dbReference type="Proteomes" id="UP000001817"/>
    </source>
</evidence>
<proteinExistence type="predicted"/>
<protein>
    <submittedName>
        <fullName evidence="2">Predicted glyoxalase/bleomycin resistance protein, GloA-like protein</fullName>
    </submittedName>
</protein>
<dbReference type="PROSITE" id="PS51819">
    <property type="entry name" value="VOC"/>
    <property type="match status" value="1"/>
</dbReference>
<dbReference type="OrthoDB" id="8562712at2"/>
<evidence type="ECO:0000313" key="2">
    <source>
        <dbReference type="EMBL" id="ABE30254.1"/>
    </source>
</evidence>
<reference evidence="2 3" key="1">
    <citation type="journal article" date="2006" name="Proc. Natl. Acad. Sci. U.S.A.">
        <title>Burkholderia xenovorans LB400 harbors a multi-replicon, 9.73-Mbp genome shaped for versatility.</title>
        <authorList>
            <person name="Chain P.S."/>
            <person name="Denef V.J."/>
            <person name="Konstantinidis K.T."/>
            <person name="Vergez L.M."/>
            <person name="Agullo L."/>
            <person name="Reyes V.L."/>
            <person name="Hauser L."/>
            <person name="Cordova M."/>
            <person name="Gomez L."/>
            <person name="Gonzalez M."/>
            <person name="Land M."/>
            <person name="Lao V."/>
            <person name="Larimer F."/>
            <person name="LiPuma J.J."/>
            <person name="Mahenthiralingam E."/>
            <person name="Malfatti S.A."/>
            <person name="Marx C.J."/>
            <person name="Parnell J.J."/>
            <person name="Ramette A."/>
            <person name="Richardson P."/>
            <person name="Seeger M."/>
            <person name="Smith D."/>
            <person name="Spilker T."/>
            <person name="Sul W.J."/>
            <person name="Tsoi T.V."/>
            <person name="Ulrich L.E."/>
            <person name="Zhulin I.B."/>
            <person name="Tiedje J.M."/>
        </authorList>
    </citation>
    <scope>NUCLEOTIDE SEQUENCE [LARGE SCALE GENOMIC DNA]</scope>
    <source>
        <strain evidence="2 3">LB400</strain>
    </source>
</reference>
<dbReference type="InterPro" id="IPR029068">
    <property type="entry name" value="Glyas_Bleomycin-R_OHBP_Dase"/>
</dbReference>
<dbReference type="PANTHER" id="PTHR46142">
    <property type="match status" value="1"/>
</dbReference>
<dbReference type="PANTHER" id="PTHR46142:SF3">
    <property type="entry name" value="F18B13.24 PROTEIN"/>
    <property type="match status" value="1"/>
</dbReference>
<dbReference type="KEGG" id="bxb:DR64_395"/>
<gene>
    <name evidence="2" type="ORF">Bxe_A2710</name>
</gene>
<dbReference type="SUPFAM" id="SSF54593">
    <property type="entry name" value="Glyoxalase/Bleomycin resistance protein/Dihydroxybiphenyl dioxygenase"/>
    <property type="match status" value="1"/>
</dbReference>
<dbReference type="Proteomes" id="UP000001817">
    <property type="component" value="Chromosome 1"/>
</dbReference>
<accession>Q140I5</accession>
<dbReference type="eggNOG" id="COG0346">
    <property type="taxonomic scope" value="Bacteria"/>
</dbReference>
<dbReference type="KEGG" id="bxe:Bxe_A2710"/>
<keyword evidence="3" id="KW-1185">Reference proteome</keyword>
<dbReference type="Gene3D" id="3.10.180.10">
    <property type="entry name" value="2,3-Dihydroxybiphenyl 1,2-Dioxygenase, domain 1"/>
    <property type="match status" value="1"/>
</dbReference>
<dbReference type="InterPro" id="IPR037523">
    <property type="entry name" value="VOC_core"/>
</dbReference>
<dbReference type="Pfam" id="PF00903">
    <property type="entry name" value="Glyoxalase"/>
    <property type="match status" value="1"/>
</dbReference>
<evidence type="ECO:0000259" key="1">
    <source>
        <dbReference type="PROSITE" id="PS51819"/>
    </source>
</evidence>
<dbReference type="EMBL" id="CP000270">
    <property type="protein sequence ID" value="ABE30254.1"/>
    <property type="molecule type" value="Genomic_DNA"/>
</dbReference>
<sequence length="156" mass="17386">MTIQHLDHFTLRTQLLAETTAFFEQVAGLHVGWRPSFPFDGRWLYKAERPVLHLAIAAGGQPGLDRYLGERDAVGSTGSGVVDHIAFRCTDLPSFELRLRDLGMGYRARTVPDLREHQVFVMDPNGLTIEFIFNSSEPASWKDHADYPAATTASVA</sequence>
<feature type="domain" description="VOC" evidence="1">
    <location>
        <begin position="5"/>
        <end position="134"/>
    </location>
</feature>
<dbReference type="AlphaFoldDB" id="Q140I5"/>
<dbReference type="InterPro" id="IPR004360">
    <property type="entry name" value="Glyas_Fos-R_dOase_dom"/>
</dbReference>
<dbReference type="RefSeq" id="WP_011487951.1">
    <property type="nucleotide sequence ID" value="NC_007951.1"/>
</dbReference>
<dbReference type="PATRIC" id="fig|266265.5.peg.1784"/>
<organism evidence="2 3">
    <name type="scientific">Paraburkholderia xenovorans (strain LB400)</name>
    <dbReference type="NCBI Taxonomy" id="266265"/>
    <lineage>
        <taxon>Bacteria</taxon>
        <taxon>Pseudomonadati</taxon>
        <taxon>Pseudomonadota</taxon>
        <taxon>Betaproteobacteria</taxon>
        <taxon>Burkholderiales</taxon>
        <taxon>Burkholderiaceae</taxon>
        <taxon>Paraburkholderia</taxon>
    </lineage>
</organism>
<dbReference type="STRING" id="266265.Bxe_A2710"/>